<accession>A0A7R7FSW3</accession>
<dbReference type="InterPro" id="IPR003961">
    <property type="entry name" value="FN3_dom"/>
</dbReference>
<dbReference type="InterPro" id="IPR013783">
    <property type="entry name" value="Ig-like_fold"/>
</dbReference>
<dbReference type="Proteomes" id="UP000515472">
    <property type="component" value="Chromosome"/>
</dbReference>
<keyword evidence="3" id="KW-1185">Reference proteome</keyword>
<feature type="domain" description="Fibronectin type-III" evidence="1">
    <location>
        <begin position="1"/>
        <end position="65"/>
    </location>
</feature>
<reference evidence="2 3" key="1">
    <citation type="submission" date="2020-06" db="EMBL/GenBank/DDBJ databases">
        <title>Interaction of electrochemicaly active bacteria, Geobacter bremensis R4 on different carbon anode.</title>
        <authorList>
            <person name="Meng L."/>
            <person name="Yoshida N."/>
        </authorList>
    </citation>
    <scope>NUCLEOTIDE SEQUENCE [LARGE SCALE GENOMIC DNA]</scope>
    <source>
        <strain evidence="2 3">R4</strain>
    </source>
</reference>
<sequence length="625" mass="62995">MDGYRIYYGTDAANLNESITTDNVRVADIPALKSGQTYYFAVTAWNKLGQDSNESESKKSNIASVLIPTVQAVVDTTPPVASISSPTSGSSVNGTVTVNIGASDNLAVSKIELYIDGATYGIIGSAPYALTWNTKGSANGSHSLLARAYDAAGNVGQSANVTVNVSNDTTAPSVAITSPISGSTASGTVSVSANASDNVAVSKVEFYVNGTLKATSTGAPYSYNWNTLTLASGSYTLSAKAYDASGNVGQSSVTVIVANDTIAPSVSIASPVAGSTIGGTVPVSASASDNVAVEKVELYLNGALVATSTAAPYGFNWNTTNAANGSYTLSVKAYDAAGNVGQSSVTVNVANDAIAPVVSIASPVAGSTIGGTVTVSASASDNLAVQKVELYLNGALAATSTAVPYSFSWNTANAANGSYTVSAKAYDAAGNIGQASATVTVFNDTAAPSVAIASPVVGATLQGTVSLNASASDNVAVTKVEFYLDGVLQASSATAPYAYNWNTLTAANGTHIVSAKAYDQAGNVGQSASVSVNVLNDTVAPVISVSAPTKDYVTSSKLTISASAKDNVAVVKMEAYVDNALVLSTSNSSFSVNTGVAKGVHTVTIKAYDASNNVAVFTKTVNRFF</sequence>
<proteinExistence type="predicted"/>
<dbReference type="Pfam" id="PF17957">
    <property type="entry name" value="Big_7"/>
    <property type="match status" value="6"/>
</dbReference>
<dbReference type="InterPro" id="IPR036116">
    <property type="entry name" value="FN3_sf"/>
</dbReference>
<gene>
    <name evidence="2" type="ORF">GEOBRER4_n2469</name>
</gene>
<dbReference type="EMBL" id="AP023213">
    <property type="protein sequence ID" value="BCO11424.1"/>
    <property type="molecule type" value="Genomic_DNA"/>
</dbReference>
<dbReference type="Gene3D" id="2.60.40.10">
    <property type="entry name" value="Immunoglobulins"/>
    <property type="match status" value="7"/>
</dbReference>
<name>A0A7R7FSW3_9BACT</name>
<organism evidence="2 3">
    <name type="scientific">Citrifermentans bremense</name>
    <dbReference type="NCBI Taxonomy" id="60035"/>
    <lineage>
        <taxon>Bacteria</taxon>
        <taxon>Pseudomonadati</taxon>
        <taxon>Thermodesulfobacteriota</taxon>
        <taxon>Desulfuromonadia</taxon>
        <taxon>Geobacterales</taxon>
        <taxon>Geobacteraceae</taxon>
        <taxon>Citrifermentans</taxon>
    </lineage>
</organism>
<evidence type="ECO:0000259" key="1">
    <source>
        <dbReference type="PROSITE" id="PS50853"/>
    </source>
</evidence>
<protein>
    <submittedName>
        <fullName evidence="2">Fibronectin type III domain protein</fullName>
    </submittedName>
</protein>
<dbReference type="PROSITE" id="PS50853">
    <property type="entry name" value="FN3"/>
    <property type="match status" value="1"/>
</dbReference>
<evidence type="ECO:0000313" key="2">
    <source>
        <dbReference type="EMBL" id="BCO11424.1"/>
    </source>
</evidence>
<dbReference type="SUPFAM" id="SSF49265">
    <property type="entry name" value="Fibronectin type III"/>
    <property type="match status" value="1"/>
</dbReference>
<dbReference type="AlphaFoldDB" id="A0A7R7FSW3"/>
<evidence type="ECO:0000313" key="3">
    <source>
        <dbReference type="Proteomes" id="UP000515472"/>
    </source>
</evidence>